<organism evidence="1">
    <name type="scientific">marine sediment metagenome</name>
    <dbReference type="NCBI Taxonomy" id="412755"/>
    <lineage>
        <taxon>unclassified sequences</taxon>
        <taxon>metagenomes</taxon>
        <taxon>ecological metagenomes</taxon>
    </lineage>
</organism>
<dbReference type="AlphaFoldDB" id="A0A0F9UUF1"/>
<protein>
    <submittedName>
        <fullName evidence="1">Uncharacterized protein</fullName>
    </submittedName>
</protein>
<evidence type="ECO:0000313" key="1">
    <source>
        <dbReference type="EMBL" id="KKN91127.1"/>
    </source>
</evidence>
<comment type="caution">
    <text evidence="1">The sequence shown here is derived from an EMBL/GenBank/DDBJ whole genome shotgun (WGS) entry which is preliminary data.</text>
</comment>
<reference evidence="1" key="1">
    <citation type="journal article" date="2015" name="Nature">
        <title>Complex archaea that bridge the gap between prokaryotes and eukaryotes.</title>
        <authorList>
            <person name="Spang A."/>
            <person name="Saw J.H."/>
            <person name="Jorgensen S.L."/>
            <person name="Zaremba-Niedzwiedzka K."/>
            <person name="Martijn J."/>
            <person name="Lind A.E."/>
            <person name="van Eijk R."/>
            <person name="Schleper C."/>
            <person name="Guy L."/>
            <person name="Ettema T.J."/>
        </authorList>
    </citation>
    <scope>NUCLEOTIDE SEQUENCE</scope>
</reference>
<dbReference type="EMBL" id="LAZR01000105">
    <property type="protein sequence ID" value="KKN91127.1"/>
    <property type="molecule type" value="Genomic_DNA"/>
</dbReference>
<sequence length="81" mass="8710">MAARKGPVYEEKGKIGNSELLGQLNEAFVELENQMKATVPINRNTVSGSHTIGYGVSKAQRGIAADRVISIARAIKALKGW</sequence>
<gene>
    <name evidence="1" type="ORF">LCGC14_0219920</name>
</gene>
<proteinExistence type="predicted"/>
<accession>A0A0F9UUF1</accession>
<name>A0A0F9UUF1_9ZZZZ</name>